<name>A0A7R8WJN0_9CRUS</name>
<gene>
    <name evidence="1" type="ORF">CTOB1V02_LOCUS8085</name>
</gene>
<dbReference type="Gene3D" id="3.40.525.10">
    <property type="entry name" value="CRAL-TRIO lipid binding domain"/>
    <property type="match status" value="1"/>
</dbReference>
<dbReference type="SUPFAM" id="SSF52087">
    <property type="entry name" value="CRAL/TRIO domain"/>
    <property type="match status" value="1"/>
</dbReference>
<evidence type="ECO:0000313" key="1">
    <source>
        <dbReference type="EMBL" id="CAD7230223.1"/>
    </source>
</evidence>
<dbReference type="PANTHER" id="PTHR10174">
    <property type="entry name" value="ALPHA-TOCOPHEROL TRANSFER PROTEIN-RELATED"/>
    <property type="match status" value="1"/>
</dbReference>
<reference evidence="1" key="1">
    <citation type="submission" date="2020-11" db="EMBL/GenBank/DDBJ databases">
        <authorList>
            <person name="Tran Van P."/>
        </authorList>
    </citation>
    <scope>NUCLEOTIDE SEQUENCE</scope>
</reference>
<dbReference type="GO" id="GO:0016020">
    <property type="term" value="C:membrane"/>
    <property type="evidence" value="ECO:0007669"/>
    <property type="project" value="TreeGrafter"/>
</dbReference>
<dbReference type="PANTHER" id="PTHR10174:SF208">
    <property type="entry name" value="CRAL-TRIO DOMAIN-CONTAINING PROTEIN DDB_G0278031"/>
    <property type="match status" value="1"/>
</dbReference>
<accession>A0A7R8WJN0</accession>
<dbReference type="EMBL" id="OB662546">
    <property type="protein sequence ID" value="CAD7230223.1"/>
    <property type="molecule type" value="Genomic_DNA"/>
</dbReference>
<dbReference type="AlphaFoldDB" id="A0A7R8WJN0"/>
<dbReference type="PROSITE" id="PS50191">
    <property type="entry name" value="CRAL_TRIO"/>
    <property type="match status" value="1"/>
</dbReference>
<dbReference type="OrthoDB" id="1434354at2759"/>
<dbReference type="GO" id="GO:1902936">
    <property type="term" value="F:phosphatidylinositol bisphosphate binding"/>
    <property type="evidence" value="ECO:0007669"/>
    <property type="project" value="TreeGrafter"/>
</dbReference>
<dbReference type="InterPro" id="IPR036865">
    <property type="entry name" value="CRAL-TRIO_dom_sf"/>
</dbReference>
<dbReference type="SMART" id="SM00516">
    <property type="entry name" value="SEC14"/>
    <property type="match status" value="1"/>
</dbReference>
<sequence length="258" mass="30020">MKAKKRLEKYFKVRHQNPELYGNLDIQENTKLREIVEEGSTIVLPGTDFEGRRVVFHIAKRLDVCRFDASDLIRSWLLALETISQDEAVLCNGVTYVLDFDGVHWPYVAIWGPGQFQNVVSTGEKAFPLRHKNILIGNPPTGFWIMYEICKIAITSKIRDRIKVKNLDPGYLLESIPANILPKEYGGTRDMQELIDLWKEECFSQRDKVLTMDRTTYYMKEERGWFRSFMSFGSWLGSIPFEVLHKVRELMDNTITMG</sequence>
<dbReference type="CDD" id="cd00170">
    <property type="entry name" value="SEC14"/>
    <property type="match status" value="1"/>
</dbReference>
<dbReference type="InterPro" id="IPR001251">
    <property type="entry name" value="CRAL-TRIO_dom"/>
</dbReference>
<organism evidence="1">
    <name type="scientific">Cyprideis torosa</name>
    <dbReference type="NCBI Taxonomy" id="163714"/>
    <lineage>
        <taxon>Eukaryota</taxon>
        <taxon>Metazoa</taxon>
        <taxon>Ecdysozoa</taxon>
        <taxon>Arthropoda</taxon>
        <taxon>Crustacea</taxon>
        <taxon>Oligostraca</taxon>
        <taxon>Ostracoda</taxon>
        <taxon>Podocopa</taxon>
        <taxon>Podocopida</taxon>
        <taxon>Cytherocopina</taxon>
        <taxon>Cytheroidea</taxon>
        <taxon>Cytherideidae</taxon>
        <taxon>Cyprideis</taxon>
    </lineage>
</organism>
<proteinExistence type="predicted"/>
<dbReference type="Pfam" id="PF00650">
    <property type="entry name" value="CRAL_TRIO"/>
    <property type="match status" value="1"/>
</dbReference>
<protein>
    <submittedName>
        <fullName evidence="1">Uncharacterized protein</fullName>
    </submittedName>
</protein>
<dbReference type="PRINTS" id="PR00180">
    <property type="entry name" value="CRETINALDHBP"/>
</dbReference>